<dbReference type="GO" id="GO:0005975">
    <property type="term" value="P:carbohydrate metabolic process"/>
    <property type="evidence" value="ECO:0007669"/>
    <property type="project" value="InterPro"/>
</dbReference>
<feature type="active site" description="Proton donor" evidence="6">
    <location>
        <position position="279"/>
    </location>
</feature>
<dbReference type="STRING" id="503106.A0A218YUN8"/>
<evidence type="ECO:0000313" key="13">
    <source>
        <dbReference type="Proteomes" id="UP000242519"/>
    </source>
</evidence>
<comment type="caution">
    <text evidence="12">The sequence shown here is derived from an EMBL/GenBank/DDBJ whole genome shotgun (WGS) entry which is preliminary data.</text>
</comment>
<keyword evidence="13" id="KW-1185">Reference proteome</keyword>
<dbReference type="GO" id="GO:0016020">
    <property type="term" value="C:membrane"/>
    <property type="evidence" value="ECO:0007669"/>
    <property type="project" value="InterPro"/>
</dbReference>
<name>A0A218YUN8_9HELO</name>
<feature type="active site" evidence="6">
    <location>
        <position position="897"/>
    </location>
</feature>
<dbReference type="EMBL" id="MZNU01000364">
    <property type="protein sequence ID" value="OWO99303.1"/>
    <property type="molecule type" value="Genomic_DNA"/>
</dbReference>
<keyword evidence="11" id="KW-0812">Transmembrane</keyword>
<feature type="compositionally biased region" description="Polar residues" evidence="10">
    <location>
        <begin position="72"/>
        <end position="91"/>
    </location>
</feature>
<protein>
    <recommendedName>
        <fullName evidence="9">alpha-1,2-Mannosidase</fullName>
        <ecNumber evidence="9">3.2.1.-</ecNumber>
    </recommendedName>
</protein>
<evidence type="ECO:0000256" key="5">
    <source>
        <dbReference type="ARBA" id="ARBA00023157"/>
    </source>
</evidence>
<feature type="compositionally biased region" description="Low complexity" evidence="10">
    <location>
        <begin position="792"/>
        <end position="805"/>
    </location>
</feature>
<accession>A0A218YUN8</accession>
<keyword evidence="9" id="KW-0326">Glycosidase</keyword>
<feature type="transmembrane region" description="Helical" evidence="11">
    <location>
        <begin position="7"/>
        <end position="24"/>
    </location>
</feature>
<keyword evidence="4 9" id="KW-0378">Hydrolase</keyword>
<evidence type="ECO:0000256" key="9">
    <source>
        <dbReference type="RuleBase" id="RU361193"/>
    </source>
</evidence>
<dbReference type="InterPro" id="IPR036026">
    <property type="entry name" value="Seven-hairpin_glycosidases"/>
</dbReference>
<dbReference type="InParanoid" id="A0A218YUN8"/>
<feature type="compositionally biased region" description="Basic and acidic residues" evidence="10">
    <location>
        <begin position="720"/>
        <end position="733"/>
    </location>
</feature>
<comment type="similarity">
    <text evidence="3 9">Belongs to the glycosyl hydrolase 47 family.</text>
</comment>
<evidence type="ECO:0000256" key="8">
    <source>
        <dbReference type="PIRSR" id="PIRSR601382-3"/>
    </source>
</evidence>
<evidence type="ECO:0000256" key="3">
    <source>
        <dbReference type="ARBA" id="ARBA00007658"/>
    </source>
</evidence>
<dbReference type="AlphaFoldDB" id="A0A218YUN8"/>
<dbReference type="Pfam" id="PF01532">
    <property type="entry name" value="Glyco_hydro_47"/>
    <property type="match status" value="1"/>
</dbReference>
<dbReference type="InterPro" id="IPR050749">
    <property type="entry name" value="Glycosyl_Hydrolase_47"/>
</dbReference>
<dbReference type="OrthoDB" id="10052040at2759"/>
<evidence type="ECO:0000313" key="12">
    <source>
        <dbReference type="EMBL" id="OWO99303.1"/>
    </source>
</evidence>
<dbReference type="SUPFAM" id="SSF48225">
    <property type="entry name" value="Seven-hairpin glycosidases"/>
    <property type="match status" value="1"/>
</dbReference>
<feature type="disulfide bond" evidence="8">
    <location>
        <begin position="613"/>
        <end position="642"/>
    </location>
</feature>
<keyword evidence="11" id="KW-1133">Transmembrane helix</keyword>
<dbReference type="Proteomes" id="UP000242519">
    <property type="component" value="Unassembled WGS sequence"/>
</dbReference>
<keyword evidence="7" id="KW-0479">Metal-binding</keyword>
<dbReference type="InterPro" id="IPR001382">
    <property type="entry name" value="Glyco_hydro_47"/>
</dbReference>
<dbReference type="InterPro" id="IPR012341">
    <property type="entry name" value="6hp_glycosidase-like_sf"/>
</dbReference>
<feature type="compositionally biased region" description="Polar residues" evidence="10">
    <location>
        <begin position="742"/>
        <end position="767"/>
    </location>
</feature>
<proteinExistence type="inferred from homology"/>
<dbReference type="PANTHER" id="PTHR11742">
    <property type="entry name" value="MANNOSYL-OLIGOSACCHARIDE ALPHA-1,2-MANNOSIDASE-RELATED"/>
    <property type="match status" value="1"/>
</dbReference>
<dbReference type="PRINTS" id="PR00747">
    <property type="entry name" value="GLYHDRLASE47"/>
</dbReference>
<dbReference type="GO" id="GO:0004571">
    <property type="term" value="F:mannosyl-oligosaccharide 1,2-alpha-mannosidase activity"/>
    <property type="evidence" value="ECO:0007669"/>
    <property type="project" value="InterPro"/>
</dbReference>
<evidence type="ECO:0000256" key="11">
    <source>
        <dbReference type="SAM" id="Phobius"/>
    </source>
</evidence>
<feature type="region of interest" description="Disordered" evidence="10">
    <location>
        <begin position="709"/>
        <end position="805"/>
    </location>
</feature>
<reference evidence="12 13" key="1">
    <citation type="submission" date="2017-04" db="EMBL/GenBank/DDBJ databases">
        <title>Draft genome sequence of Marssonina coronaria NL1: causal agent of apple blotch.</title>
        <authorList>
            <person name="Cheng Q."/>
        </authorList>
    </citation>
    <scope>NUCLEOTIDE SEQUENCE [LARGE SCALE GENOMIC DNA]</scope>
    <source>
        <strain evidence="12 13">NL1</strain>
    </source>
</reference>
<keyword evidence="7" id="KW-0106">Calcium</keyword>
<evidence type="ECO:0000256" key="4">
    <source>
        <dbReference type="ARBA" id="ARBA00022801"/>
    </source>
</evidence>
<gene>
    <name evidence="12" type="ORF">B2J93_411</name>
</gene>
<dbReference type="UniPathway" id="UPA00378"/>
<evidence type="ECO:0000256" key="7">
    <source>
        <dbReference type="PIRSR" id="PIRSR601382-2"/>
    </source>
</evidence>
<feature type="binding site" evidence="7">
    <location>
        <position position="983"/>
    </location>
    <ligand>
        <name>Ca(2+)</name>
        <dbReference type="ChEBI" id="CHEBI:29108"/>
    </ligand>
</feature>
<feature type="region of interest" description="Disordered" evidence="10">
    <location>
        <begin position="420"/>
        <end position="463"/>
    </location>
</feature>
<feature type="region of interest" description="Disordered" evidence="10">
    <location>
        <begin position="57"/>
        <end position="144"/>
    </location>
</feature>
<comment type="cofactor">
    <cofactor evidence="1 7">
        <name>Ca(2+)</name>
        <dbReference type="ChEBI" id="CHEBI:29108"/>
    </cofactor>
</comment>
<keyword evidence="11" id="KW-0472">Membrane</keyword>
<feature type="active site" evidence="6">
    <location>
        <position position="540"/>
    </location>
</feature>
<dbReference type="GO" id="GO:0005783">
    <property type="term" value="C:endoplasmic reticulum"/>
    <property type="evidence" value="ECO:0007669"/>
    <property type="project" value="TreeGrafter"/>
</dbReference>
<sequence length="993" mass="110033">MLRLRRYRVFLFFAIIFIFLVIQVRKRNDWSRPSNVQDTDAPPRYDAHEHEHNHITNQPPIAQQESTKEAPLTQSTTKEQAAQIEPSQSIAAPTAAKPVLPESILEGDLPERIPAPPTTVGGDDDLHAASPPGRQDLSASPAEVAETVHWERQVQHFPIPAESLIRLPTGTPVEIPRIQHIFNDETTDAKINREKRQGRVKEEFKKAWTGYKTKAWLHDELSPVTGNFRDPFCGWAATLVDTLDTLWIMGLQEEFEEAAKAVDLIDFTTSPRSDIPMFETTIRYLGGLVAAYDVSGAKYKNLLVKAEELAEVLIGAFDTPNRMPVLYYHWMPAYASQAHRASRRSNLAELGSLSLEFTRLAQLTKEPKYYDAVARVTQALSEWQDRGTKLIGVFPESVDASGCNRTLPASPQLPVAINQQEPATRPAATEADPLGYQPSAPEADPEAVQIKSKQDSLSGPGTLEVQLSTGDADKARVVGWDDPKEIGGSKKKRTLEQGAGTTAVKAAIHSGVDDEDCLEQGLEPASSYGADKFSMGGSQDSTYEYFSKASTNGHYYDTYHKMYTKTIDAVRKWMLYRPMVPDNRDILFAGSVTTNGDPSQDLILTAEVEHLTCFIGGMFGMGAKIFGIEGDLEIAKKLTDGCVWAYESTRSGVMPESAIVLPCKDAEHCTWNETLYWEYLDPMRIQRDRNVADYDRTVKSHAAASDNKLADDLALPGENDSARAKTAAEKDNLDNASPLAHKSSSPSTSDGALKDNPNSLYKRQSSPKGDVPKLMTQKFADDTPAAKSVPKAQQAADAPASPAALSPADRLYEAKSKEAELELESFATTSGYQAEKPLSDIKDHSPAAVLATDAAETFSDPLRPETHKEYVTALIENEGLPAGFVTLRSKKYILRPEAIESVWYMYRITGDSTWQDKGWKMFESIINATSTEYGHSAIYDVTLEQPVRIDEMESFWLAETLKYFYLLYSTPDTISLDEWVLNTEAHPFKRPTA</sequence>
<dbReference type="PANTHER" id="PTHR11742:SF103">
    <property type="entry name" value="ENDOPLASMIC RETICULUM MANNOSIDASE MNL2-RELATED"/>
    <property type="match status" value="1"/>
</dbReference>
<evidence type="ECO:0000256" key="1">
    <source>
        <dbReference type="ARBA" id="ARBA00001913"/>
    </source>
</evidence>
<evidence type="ECO:0000256" key="6">
    <source>
        <dbReference type="PIRSR" id="PIRSR601382-1"/>
    </source>
</evidence>
<dbReference type="GO" id="GO:0005509">
    <property type="term" value="F:calcium ion binding"/>
    <property type="evidence" value="ECO:0007669"/>
    <property type="project" value="InterPro"/>
</dbReference>
<keyword evidence="5 8" id="KW-1015">Disulfide bond</keyword>
<evidence type="ECO:0000256" key="10">
    <source>
        <dbReference type="SAM" id="MobiDB-lite"/>
    </source>
</evidence>
<evidence type="ECO:0000256" key="2">
    <source>
        <dbReference type="ARBA" id="ARBA00004922"/>
    </source>
</evidence>
<organism evidence="12 13">
    <name type="scientific">Diplocarpon coronariae</name>
    <dbReference type="NCBI Taxonomy" id="2795749"/>
    <lineage>
        <taxon>Eukaryota</taxon>
        <taxon>Fungi</taxon>
        <taxon>Dikarya</taxon>
        <taxon>Ascomycota</taxon>
        <taxon>Pezizomycotina</taxon>
        <taxon>Leotiomycetes</taxon>
        <taxon>Helotiales</taxon>
        <taxon>Drepanopezizaceae</taxon>
        <taxon>Diplocarpon</taxon>
    </lineage>
</organism>
<dbReference type="GO" id="GO:0036503">
    <property type="term" value="P:ERAD pathway"/>
    <property type="evidence" value="ECO:0007669"/>
    <property type="project" value="UniProtKB-ARBA"/>
</dbReference>
<feature type="active site" description="Proton donor" evidence="6">
    <location>
        <position position="656"/>
    </location>
</feature>
<comment type="pathway">
    <text evidence="2">Protein modification; protein glycosylation.</text>
</comment>
<dbReference type="EC" id="3.2.1.-" evidence="9"/>
<dbReference type="Gene3D" id="1.50.10.10">
    <property type="match status" value="3"/>
</dbReference>